<dbReference type="PANTHER" id="PTHR47327:SF12">
    <property type="entry name" value="APPLE DOMAIN-CONTAINING PROTEIN"/>
    <property type="match status" value="1"/>
</dbReference>
<feature type="region of interest" description="Disordered" evidence="1">
    <location>
        <begin position="228"/>
        <end position="286"/>
    </location>
</feature>
<evidence type="ECO:0000256" key="2">
    <source>
        <dbReference type="SAM" id="SignalP"/>
    </source>
</evidence>
<feature type="domain" description="Apple" evidence="3">
    <location>
        <begin position="33"/>
        <end position="107"/>
    </location>
</feature>
<proteinExistence type="predicted"/>
<protein>
    <recommendedName>
        <fullName evidence="3">Apple domain-containing protein</fullName>
    </recommendedName>
</protein>
<dbReference type="Gene3D" id="3.50.4.10">
    <property type="entry name" value="Hepatocyte Growth Factor"/>
    <property type="match status" value="2"/>
</dbReference>
<dbReference type="Proteomes" id="UP000218231">
    <property type="component" value="Unassembled WGS sequence"/>
</dbReference>
<keyword evidence="2" id="KW-0732">Signal</keyword>
<dbReference type="PANTHER" id="PTHR47327">
    <property type="entry name" value="FI18240P1-RELATED"/>
    <property type="match status" value="1"/>
</dbReference>
<evidence type="ECO:0000259" key="3">
    <source>
        <dbReference type="PROSITE" id="PS50948"/>
    </source>
</evidence>
<dbReference type="Pfam" id="PF00024">
    <property type="entry name" value="PAN_1"/>
    <property type="match status" value="2"/>
</dbReference>
<feature type="domain" description="Apple" evidence="3">
    <location>
        <begin position="387"/>
        <end position="468"/>
    </location>
</feature>
<dbReference type="CDD" id="cd01099">
    <property type="entry name" value="PAN_AP_HGF"/>
    <property type="match status" value="2"/>
</dbReference>
<sequence length="468" mass="50747">MPRNSQTTMTATTWLWLLLLLIAVTQSLSLSKCFDISKSRTLAVAPKKLIPKITLAACQVVCMANEAFYCRSITYIPKSATCLLYSTDHFQNKRVANPMSDYYHRTCFNFTINELKKKRVSPPKRSAVFRDAGCFKTEKGKVLIGIVDETLQEVASLKACQDACQMSKGKSDIVCKSAMFYEKEKECIIASQSKADAPALFIDDDKSTYIENVCWDGKAKISFSAPGISPTSSKFSPNDVIESGPSSHQKLAVASSAPNSSGAGNKVQLEQSGYGESQPQKSAYGNDQAAVVEAPVQKSAYGSDQAAVVETPVQTSAYGSDQAAVVETTVDYVFTTPTTEATTTTTTTTMATTAVNAAVIDNYNTNVESKQAESYGRKLRDARIKSCFKEVTPVGGKMAANRILKAYSLEQCTDICRLCDECLNGKMCKAVAFDASRELCALSPSLLIDGGRPLSFDGQLVYHNRDGC</sequence>
<organism evidence="4 5">
    <name type="scientific">Diploscapter pachys</name>
    <dbReference type="NCBI Taxonomy" id="2018661"/>
    <lineage>
        <taxon>Eukaryota</taxon>
        <taxon>Metazoa</taxon>
        <taxon>Ecdysozoa</taxon>
        <taxon>Nematoda</taxon>
        <taxon>Chromadorea</taxon>
        <taxon>Rhabditida</taxon>
        <taxon>Rhabditina</taxon>
        <taxon>Rhabditomorpha</taxon>
        <taxon>Rhabditoidea</taxon>
        <taxon>Rhabditidae</taxon>
        <taxon>Diploscapter</taxon>
    </lineage>
</organism>
<feature type="compositionally biased region" description="Polar residues" evidence="1">
    <location>
        <begin position="268"/>
        <end position="285"/>
    </location>
</feature>
<name>A0A2A2K5L0_9BILA</name>
<gene>
    <name evidence="4" type="ORF">WR25_01560</name>
</gene>
<feature type="chain" id="PRO_5013149748" description="Apple domain-containing protein" evidence="2">
    <location>
        <begin position="28"/>
        <end position="468"/>
    </location>
</feature>
<feature type="compositionally biased region" description="Low complexity" evidence="1">
    <location>
        <begin position="252"/>
        <end position="265"/>
    </location>
</feature>
<dbReference type="InterPro" id="IPR003609">
    <property type="entry name" value="Pan_app"/>
</dbReference>
<dbReference type="STRING" id="2018661.A0A2A2K5L0"/>
<dbReference type="OrthoDB" id="6423981at2759"/>
<evidence type="ECO:0000256" key="1">
    <source>
        <dbReference type="SAM" id="MobiDB-lite"/>
    </source>
</evidence>
<keyword evidence="5" id="KW-1185">Reference proteome</keyword>
<evidence type="ECO:0000313" key="5">
    <source>
        <dbReference type="Proteomes" id="UP000218231"/>
    </source>
</evidence>
<feature type="signal peptide" evidence="2">
    <location>
        <begin position="1"/>
        <end position="27"/>
    </location>
</feature>
<dbReference type="SUPFAM" id="SSF57414">
    <property type="entry name" value="Hairpin loop containing domain-like"/>
    <property type="match status" value="2"/>
</dbReference>
<reference evidence="4 5" key="1">
    <citation type="journal article" date="2017" name="Curr. Biol.">
        <title>Genome architecture and evolution of a unichromosomal asexual nematode.</title>
        <authorList>
            <person name="Fradin H."/>
            <person name="Zegar C."/>
            <person name="Gutwein M."/>
            <person name="Lucas J."/>
            <person name="Kovtun M."/>
            <person name="Corcoran D."/>
            <person name="Baugh L.R."/>
            <person name="Kiontke K."/>
            <person name="Gunsalus K."/>
            <person name="Fitch D.H."/>
            <person name="Piano F."/>
        </authorList>
    </citation>
    <scope>NUCLEOTIDE SEQUENCE [LARGE SCALE GENOMIC DNA]</scope>
    <source>
        <strain evidence="4">PF1309</strain>
    </source>
</reference>
<evidence type="ECO:0000313" key="4">
    <source>
        <dbReference type="EMBL" id="PAV69218.1"/>
    </source>
</evidence>
<accession>A0A2A2K5L0</accession>
<dbReference type="PROSITE" id="PS50948">
    <property type="entry name" value="PAN"/>
    <property type="match status" value="3"/>
</dbReference>
<dbReference type="SMART" id="SM00473">
    <property type="entry name" value="PAN_AP"/>
    <property type="match status" value="3"/>
</dbReference>
<feature type="domain" description="Apple" evidence="3">
    <location>
        <begin position="134"/>
        <end position="214"/>
    </location>
</feature>
<dbReference type="EMBL" id="LIAE01009574">
    <property type="protein sequence ID" value="PAV69218.1"/>
    <property type="molecule type" value="Genomic_DNA"/>
</dbReference>
<dbReference type="InterPro" id="IPR052774">
    <property type="entry name" value="Celegans_DevNeuronal_Protein"/>
</dbReference>
<dbReference type="AlphaFoldDB" id="A0A2A2K5L0"/>
<comment type="caution">
    <text evidence="4">The sequence shown here is derived from an EMBL/GenBank/DDBJ whole genome shotgun (WGS) entry which is preliminary data.</text>
</comment>
<dbReference type="GO" id="GO:0009653">
    <property type="term" value="P:anatomical structure morphogenesis"/>
    <property type="evidence" value="ECO:0007669"/>
    <property type="project" value="TreeGrafter"/>
</dbReference>